<dbReference type="AlphaFoldDB" id="A0A402A4P2"/>
<feature type="transmembrane region" description="Helical" evidence="8">
    <location>
        <begin position="175"/>
        <end position="193"/>
    </location>
</feature>
<keyword evidence="2" id="KW-0645">Protease</keyword>
<dbReference type="PANTHER" id="PTHR22936:SF69">
    <property type="entry name" value="RHOMBOID-LIKE PROTEIN"/>
    <property type="match status" value="1"/>
</dbReference>
<feature type="transmembrane region" description="Helical" evidence="8">
    <location>
        <begin position="42"/>
        <end position="64"/>
    </location>
</feature>
<keyword evidence="11" id="KW-1185">Reference proteome</keyword>
<dbReference type="InterPro" id="IPR022764">
    <property type="entry name" value="Peptidase_S54_rhomboid_dom"/>
</dbReference>
<evidence type="ECO:0000256" key="1">
    <source>
        <dbReference type="ARBA" id="ARBA00004141"/>
    </source>
</evidence>
<sequence length="291" mass="32262">MYEGRVETKQSAENEQRIHAELSYRTALHHYRQKRGVDQQCWVTWLIVGITVIIWCITATQAAIVGGFRDWRAVLYDIGNNAISVQNDQSLSQVLIAAGAKADNLIKQGEYWRFLTPIFLHANALHLLLNMVNLLVLGIILERIMGHLRFLFVYTITGIVSMIVSFVFAPDILSVGASGAIFGLVGAYSLFIVMHRRAFPRGGLFALLWLIVVIGINLGSGGIFPNVDNYAHIGGLISGCVLGAWFMPLYRTSSVADQTLVDVHSLTYRWPLAVLTILGTLLFAIIACFLI</sequence>
<keyword evidence="7 8" id="KW-0472">Membrane</keyword>
<gene>
    <name evidence="10" type="ORF">KTT_38340</name>
</gene>
<keyword evidence="3 8" id="KW-0812">Transmembrane</keyword>
<dbReference type="PANTHER" id="PTHR22936">
    <property type="entry name" value="RHOMBOID-RELATED"/>
    <property type="match status" value="1"/>
</dbReference>
<keyword evidence="4" id="KW-0378">Hydrolase</keyword>
<feature type="transmembrane region" description="Helical" evidence="8">
    <location>
        <begin position="118"/>
        <end position="141"/>
    </location>
</feature>
<evidence type="ECO:0000256" key="2">
    <source>
        <dbReference type="ARBA" id="ARBA00022670"/>
    </source>
</evidence>
<feature type="transmembrane region" description="Helical" evidence="8">
    <location>
        <begin position="270"/>
        <end position="290"/>
    </location>
</feature>
<name>A0A402A4P2_9CHLR</name>
<dbReference type="GO" id="GO:0016020">
    <property type="term" value="C:membrane"/>
    <property type="evidence" value="ECO:0007669"/>
    <property type="project" value="UniProtKB-SubCell"/>
</dbReference>
<evidence type="ECO:0000256" key="3">
    <source>
        <dbReference type="ARBA" id="ARBA00022692"/>
    </source>
</evidence>
<dbReference type="SUPFAM" id="SSF144091">
    <property type="entry name" value="Rhomboid-like"/>
    <property type="match status" value="1"/>
</dbReference>
<evidence type="ECO:0000313" key="10">
    <source>
        <dbReference type="EMBL" id="GCE13975.1"/>
    </source>
</evidence>
<dbReference type="EMBL" id="BIFR01000001">
    <property type="protein sequence ID" value="GCE13975.1"/>
    <property type="molecule type" value="Genomic_DNA"/>
</dbReference>
<evidence type="ECO:0000256" key="5">
    <source>
        <dbReference type="ARBA" id="ARBA00022825"/>
    </source>
</evidence>
<comment type="subcellular location">
    <subcellularLocation>
        <location evidence="1">Membrane</location>
        <topology evidence="1">Multi-pass membrane protein</topology>
    </subcellularLocation>
</comment>
<evidence type="ECO:0000256" key="4">
    <source>
        <dbReference type="ARBA" id="ARBA00022801"/>
    </source>
</evidence>
<evidence type="ECO:0000256" key="7">
    <source>
        <dbReference type="ARBA" id="ARBA00023136"/>
    </source>
</evidence>
<feature type="transmembrane region" description="Helical" evidence="8">
    <location>
        <begin position="205"/>
        <end position="224"/>
    </location>
</feature>
<organism evidence="10 11">
    <name type="scientific">Tengunoibacter tsumagoiensis</name>
    <dbReference type="NCBI Taxonomy" id="2014871"/>
    <lineage>
        <taxon>Bacteria</taxon>
        <taxon>Bacillati</taxon>
        <taxon>Chloroflexota</taxon>
        <taxon>Ktedonobacteria</taxon>
        <taxon>Ktedonobacterales</taxon>
        <taxon>Dictyobacteraceae</taxon>
        <taxon>Tengunoibacter</taxon>
    </lineage>
</organism>
<reference evidence="11" key="1">
    <citation type="submission" date="2018-12" db="EMBL/GenBank/DDBJ databases">
        <title>Tengunoibacter tsumagoiensis gen. nov., sp. nov., Dictyobacter kobayashii sp. nov., D. alpinus sp. nov., and D. joshuensis sp. nov. and description of Dictyobacteraceae fam. nov. within the order Ktedonobacterales isolated from Tengu-no-mugimeshi.</title>
        <authorList>
            <person name="Wang C.M."/>
            <person name="Zheng Y."/>
            <person name="Sakai Y."/>
            <person name="Toyoda A."/>
            <person name="Minakuchi Y."/>
            <person name="Abe K."/>
            <person name="Yokota A."/>
            <person name="Yabe S."/>
        </authorList>
    </citation>
    <scope>NUCLEOTIDE SEQUENCE [LARGE SCALE GENOMIC DNA]</scope>
    <source>
        <strain evidence="11">Uno3</strain>
    </source>
</reference>
<evidence type="ECO:0000256" key="6">
    <source>
        <dbReference type="ARBA" id="ARBA00022989"/>
    </source>
</evidence>
<dbReference type="OrthoDB" id="9813074at2"/>
<evidence type="ECO:0000313" key="11">
    <source>
        <dbReference type="Proteomes" id="UP000287352"/>
    </source>
</evidence>
<feature type="domain" description="Peptidase S54 rhomboid" evidence="9">
    <location>
        <begin position="109"/>
        <end position="246"/>
    </location>
</feature>
<dbReference type="Pfam" id="PF01694">
    <property type="entry name" value="Rhomboid"/>
    <property type="match status" value="1"/>
</dbReference>
<dbReference type="Gene3D" id="1.20.1540.10">
    <property type="entry name" value="Rhomboid-like"/>
    <property type="match status" value="1"/>
</dbReference>
<evidence type="ECO:0000259" key="9">
    <source>
        <dbReference type="Pfam" id="PF01694"/>
    </source>
</evidence>
<dbReference type="GO" id="GO:0004252">
    <property type="term" value="F:serine-type endopeptidase activity"/>
    <property type="evidence" value="ECO:0007669"/>
    <property type="project" value="InterPro"/>
</dbReference>
<protein>
    <recommendedName>
        <fullName evidence="9">Peptidase S54 rhomboid domain-containing protein</fullName>
    </recommendedName>
</protein>
<evidence type="ECO:0000256" key="8">
    <source>
        <dbReference type="SAM" id="Phobius"/>
    </source>
</evidence>
<dbReference type="RefSeq" id="WP_126581459.1">
    <property type="nucleotide sequence ID" value="NZ_BIFR01000001.1"/>
</dbReference>
<feature type="transmembrane region" description="Helical" evidence="8">
    <location>
        <begin position="148"/>
        <end position="169"/>
    </location>
</feature>
<dbReference type="Proteomes" id="UP000287352">
    <property type="component" value="Unassembled WGS sequence"/>
</dbReference>
<comment type="caution">
    <text evidence="10">The sequence shown here is derived from an EMBL/GenBank/DDBJ whole genome shotgun (WGS) entry which is preliminary data.</text>
</comment>
<keyword evidence="5" id="KW-0720">Serine protease</keyword>
<proteinExistence type="predicted"/>
<accession>A0A402A4P2</accession>
<dbReference type="InterPro" id="IPR035952">
    <property type="entry name" value="Rhomboid-like_sf"/>
</dbReference>
<dbReference type="GO" id="GO:0006508">
    <property type="term" value="P:proteolysis"/>
    <property type="evidence" value="ECO:0007669"/>
    <property type="project" value="UniProtKB-KW"/>
</dbReference>
<dbReference type="InterPro" id="IPR002610">
    <property type="entry name" value="Peptidase_S54_rhomboid-like"/>
</dbReference>
<keyword evidence="6 8" id="KW-1133">Transmembrane helix</keyword>